<evidence type="ECO:0000256" key="6">
    <source>
        <dbReference type="SAM" id="Phobius"/>
    </source>
</evidence>
<name>A0ABS9RFV9_9FLAO</name>
<feature type="compositionally biased region" description="Polar residues" evidence="5">
    <location>
        <begin position="99"/>
        <end position="115"/>
    </location>
</feature>
<evidence type="ECO:0000256" key="3">
    <source>
        <dbReference type="ARBA" id="ARBA00022989"/>
    </source>
</evidence>
<dbReference type="Proteomes" id="UP001156141">
    <property type="component" value="Unassembled WGS sequence"/>
</dbReference>
<accession>A0ABS9RFV9</accession>
<feature type="region of interest" description="Disordered" evidence="5">
    <location>
        <begin position="93"/>
        <end position="118"/>
    </location>
</feature>
<proteinExistence type="predicted"/>
<keyword evidence="2 6" id="KW-0812">Transmembrane</keyword>
<gene>
    <name evidence="7" type="ORF">MKW35_04305</name>
</gene>
<evidence type="ECO:0000313" key="8">
    <source>
        <dbReference type="Proteomes" id="UP001156141"/>
    </source>
</evidence>
<keyword evidence="4 6" id="KW-0472">Membrane</keyword>
<evidence type="ECO:0000313" key="7">
    <source>
        <dbReference type="EMBL" id="MCH4551830.1"/>
    </source>
</evidence>
<feature type="transmembrane region" description="Helical" evidence="6">
    <location>
        <begin position="9"/>
        <end position="29"/>
    </location>
</feature>
<dbReference type="SUPFAM" id="SSF74653">
    <property type="entry name" value="TolA/TonB C-terminal domain"/>
    <property type="match status" value="1"/>
</dbReference>
<protein>
    <submittedName>
        <fullName evidence="7">Energy transducer TonB</fullName>
    </submittedName>
</protein>
<comment type="caution">
    <text evidence="7">The sequence shown here is derived from an EMBL/GenBank/DDBJ whole genome shotgun (WGS) entry which is preliminary data.</text>
</comment>
<dbReference type="Gene3D" id="3.30.1150.10">
    <property type="match status" value="1"/>
</dbReference>
<evidence type="ECO:0000256" key="4">
    <source>
        <dbReference type="ARBA" id="ARBA00023136"/>
    </source>
</evidence>
<organism evidence="7 8">
    <name type="scientific">Aestuariibaculum lutulentum</name>
    <dbReference type="NCBI Taxonomy" id="2920935"/>
    <lineage>
        <taxon>Bacteria</taxon>
        <taxon>Pseudomonadati</taxon>
        <taxon>Bacteroidota</taxon>
        <taxon>Flavobacteriia</taxon>
        <taxon>Flavobacteriales</taxon>
        <taxon>Flavobacteriaceae</taxon>
    </lineage>
</organism>
<dbReference type="EMBL" id="JAKVQD010000001">
    <property type="protein sequence ID" value="MCH4551830.1"/>
    <property type="molecule type" value="Genomic_DNA"/>
</dbReference>
<evidence type="ECO:0000256" key="2">
    <source>
        <dbReference type="ARBA" id="ARBA00022692"/>
    </source>
</evidence>
<dbReference type="InterPro" id="IPR006260">
    <property type="entry name" value="TonB/TolA_C"/>
</dbReference>
<keyword evidence="3 6" id="KW-1133">Transmembrane helix</keyword>
<comment type="subcellular location">
    <subcellularLocation>
        <location evidence="1">Membrane</location>
        <topology evidence="1">Single-pass membrane protein</topology>
    </subcellularLocation>
</comment>
<keyword evidence="8" id="KW-1185">Reference proteome</keyword>
<dbReference type="NCBIfam" id="TIGR01352">
    <property type="entry name" value="tonB_Cterm"/>
    <property type="match status" value="1"/>
</dbReference>
<dbReference type="RefSeq" id="WP_240572153.1">
    <property type="nucleotide sequence ID" value="NZ_CP136709.1"/>
</dbReference>
<evidence type="ECO:0000256" key="1">
    <source>
        <dbReference type="ARBA" id="ARBA00004167"/>
    </source>
</evidence>
<sequence>MHLTDQHKALLITLLITGTVILFVFNLHLKQQSEQIAESYYEMEPEKELSKEEIKVLEALEQLQGSKAETNQAFNETDNSKHFAQAFKTIAPPEDYVPKTNTSTDSGESDNSNALGENFSEDKAIKEEELSAFNKVSELLKKQKSEGVNKKSTMSYSLKDRTHNFMPTPIYLCEVGGKIVVNITVNSQGTVTDASINGSSNSDNQCLKEHALEYAREATFSEDASKPSQVGTITFNFIGKP</sequence>
<evidence type="ECO:0000256" key="5">
    <source>
        <dbReference type="SAM" id="MobiDB-lite"/>
    </source>
</evidence>
<reference evidence="7" key="1">
    <citation type="submission" date="2022-02" db="EMBL/GenBank/DDBJ databases">
        <title>Aestuariibaculum sp., a marine bacterium isolated from sediment in Guangxi.</title>
        <authorList>
            <person name="Ying J."/>
        </authorList>
    </citation>
    <scope>NUCLEOTIDE SEQUENCE</scope>
    <source>
        <strain evidence="7">L182</strain>
    </source>
</reference>